<sequence>QNLATTLTVNSELIDWRRFLLTAAQPWPVPSVIQLLNTLHSFKAVDEAGSGFVTQEYYNQVDLCFKGSEDLKMPENPTDPLPFNRQEHLIMFFFILFADARKDPSQLDYTKMLLYFASHPDAVEGVYRALSIATGTYIHRRKEVSRPHVSLSHTDMLIKEEPLVEKEKILYCTDEGRISMATLQRVFHHEGSKAGDNHRFSGQQKTGSNNKHFRKIFEELGSEDLKPIPVTILLKHPFIQDLINNYQGYKLPDIKVILQRDEQTQSTDGEIYKDVKI</sequence>
<gene>
    <name evidence="2" type="ORF">G0U57_011338</name>
</gene>
<reference evidence="2 3" key="1">
    <citation type="journal article" date="2020" name="G3 (Bethesda)">
        <title>Draft Genome of the Common Snapping Turtle, Chelydra serpentina, a Model for Phenotypic Plasticity in Reptiles.</title>
        <authorList>
            <person name="Das D."/>
            <person name="Singh S.K."/>
            <person name="Bierstedt J."/>
            <person name="Erickson A."/>
            <person name="Galli G.L.J."/>
            <person name="Crossley D.A. 2nd"/>
            <person name="Rhen T."/>
        </authorList>
    </citation>
    <scope>NUCLEOTIDE SEQUENCE [LARGE SCALE GENOMIC DNA]</scope>
    <source>
        <tissue evidence="2">Whole blood</tissue>
    </source>
</reference>
<dbReference type="InterPro" id="IPR056199">
    <property type="entry name" value="SPEF2_C"/>
</dbReference>
<keyword evidence="2" id="KW-0966">Cell projection</keyword>
<keyword evidence="3" id="KW-1185">Reference proteome</keyword>
<organism evidence="2 3">
    <name type="scientific">Chelydra serpentina</name>
    <name type="common">Snapping turtle</name>
    <name type="synonym">Testudo serpentina</name>
    <dbReference type="NCBI Taxonomy" id="8475"/>
    <lineage>
        <taxon>Eukaryota</taxon>
        <taxon>Metazoa</taxon>
        <taxon>Chordata</taxon>
        <taxon>Craniata</taxon>
        <taxon>Vertebrata</taxon>
        <taxon>Euteleostomi</taxon>
        <taxon>Archelosauria</taxon>
        <taxon>Testudinata</taxon>
        <taxon>Testudines</taxon>
        <taxon>Cryptodira</taxon>
        <taxon>Durocryptodira</taxon>
        <taxon>Americhelydia</taxon>
        <taxon>Chelydroidea</taxon>
        <taxon>Chelydridae</taxon>
        <taxon>Chelydra</taxon>
    </lineage>
</organism>
<dbReference type="InterPro" id="IPR052634">
    <property type="entry name" value="Sperm_flagellar-bone_growth"/>
</dbReference>
<dbReference type="Proteomes" id="UP000765507">
    <property type="component" value="Unassembled WGS sequence"/>
</dbReference>
<protein>
    <submittedName>
        <fullName evidence="2">Sperm flagellar 2</fullName>
    </submittedName>
</protein>
<proteinExistence type="predicted"/>
<keyword evidence="2" id="KW-0969">Cilium</keyword>
<dbReference type="PANTHER" id="PTHR14919:SF0">
    <property type="entry name" value="SPERM FLAGELLAR PROTEIN 2"/>
    <property type="match status" value="1"/>
</dbReference>
<keyword evidence="2" id="KW-0282">Flagellum</keyword>
<dbReference type="OrthoDB" id="62528at2759"/>
<dbReference type="AlphaFoldDB" id="A0A8T1TIB8"/>
<feature type="domain" description="SPEF2 C-terminal" evidence="1">
    <location>
        <begin position="1"/>
        <end position="139"/>
    </location>
</feature>
<accession>A0A8T1TIB8</accession>
<evidence type="ECO:0000313" key="2">
    <source>
        <dbReference type="EMBL" id="KAG6940858.1"/>
    </source>
</evidence>
<comment type="caution">
    <text evidence="2">The sequence shown here is derived from an EMBL/GenBank/DDBJ whole genome shotgun (WGS) entry which is preliminary data.</text>
</comment>
<name>A0A8T1TIB8_CHESE</name>
<dbReference type="GO" id="GO:0002177">
    <property type="term" value="C:manchette"/>
    <property type="evidence" value="ECO:0007669"/>
    <property type="project" value="TreeGrafter"/>
</dbReference>
<dbReference type="PANTHER" id="PTHR14919">
    <property type="entry name" value="KPL2-RELATED"/>
    <property type="match status" value="1"/>
</dbReference>
<feature type="non-terminal residue" evidence="2">
    <location>
        <position position="1"/>
    </location>
</feature>
<dbReference type="GO" id="GO:0007288">
    <property type="term" value="P:sperm axoneme assembly"/>
    <property type="evidence" value="ECO:0007669"/>
    <property type="project" value="TreeGrafter"/>
</dbReference>
<dbReference type="Pfam" id="PF24082">
    <property type="entry name" value="SPEF2_C"/>
    <property type="match status" value="1"/>
</dbReference>
<dbReference type="EMBL" id="JAHGAV010000002">
    <property type="protein sequence ID" value="KAG6940858.1"/>
    <property type="molecule type" value="Genomic_DNA"/>
</dbReference>
<dbReference type="GO" id="GO:0097225">
    <property type="term" value="C:sperm midpiece"/>
    <property type="evidence" value="ECO:0007669"/>
    <property type="project" value="TreeGrafter"/>
</dbReference>
<evidence type="ECO:0000259" key="1">
    <source>
        <dbReference type="Pfam" id="PF24082"/>
    </source>
</evidence>
<evidence type="ECO:0000313" key="3">
    <source>
        <dbReference type="Proteomes" id="UP000765507"/>
    </source>
</evidence>